<dbReference type="PATRIC" id="fig|159743.3.peg.431"/>
<gene>
    <name evidence="1" type="ORF">QD47_01950</name>
</gene>
<protein>
    <submittedName>
        <fullName evidence="1">DNA-binding protein</fullName>
    </submittedName>
</protein>
<dbReference type="AlphaFoldDB" id="A0A0D7X7C9"/>
<keyword evidence="2" id="KW-1185">Reference proteome</keyword>
<dbReference type="Proteomes" id="UP000032534">
    <property type="component" value="Unassembled WGS sequence"/>
</dbReference>
<name>A0A0D7X7C9_9BACL</name>
<dbReference type="EMBL" id="JTHP01000002">
    <property type="protein sequence ID" value="KJD47311.1"/>
    <property type="molecule type" value="Genomic_DNA"/>
</dbReference>
<evidence type="ECO:0000313" key="2">
    <source>
        <dbReference type="Proteomes" id="UP000032534"/>
    </source>
</evidence>
<sequence length="468" mass="54849">MEKNTTIRAEIEKYIQREGISMQCFADASKVNPGTLSGILNRNPPRPISVNQLDLITGAMGLEEGALFEMYVDECFIHSLPHWRRLRPFLLRCSELNKLECICSVLGYLMDDLSNIPAIFETAEAMFEDDRYEAAMLLYNCVIESEKYTHSERLAISYFRIFQIQIKDNKRSLKAAVQFHLYRGRLPETYALEGLHMLSQVFALKMQWSEMEMYADELRELAQALYRNRNRFGDEHLELLKPLVYYYAQGHLLKASCYEFQGRYEESKKWIDGYADLSWFEGLDEEGRKVVDMHRVYAQGNRLCIEIKMGNTSAIYEYITYLREHPDETLEGLNTLLESANRFGYFVDAELGLFSQQLKSFWELAPDQWDTHYRKHFNAFRFASFCKVYAEYHFRKGDYAEGLGQTLHCLQLSVDNSYTEHIIGCMALFEQHRNFATPEQQHLYQKFCLGVRENEKNHAYDHSTGGYL</sequence>
<dbReference type="OrthoDB" id="2470416at2"/>
<dbReference type="RefSeq" id="WP_044644541.1">
    <property type="nucleotide sequence ID" value="NZ_JTHP01000002.1"/>
</dbReference>
<reference evidence="1 2" key="1">
    <citation type="submission" date="2014-11" db="EMBL/GenBank/DDBJ databases">
        <title>Draft Genome Sequences of Paenibacillus polymyxa NRRL B-30509 and Paenibacillus terrae NRRL B-30644, Strains from a Poultry Environment that Produce Tridecaptin A and Paenicidins.</title>
        <authorList>
            <person name="van Belkum M.J."/>
            <person name="Lohans C.T."/>
            <person name="Vederas J.C."/>
        </authorList>
    </citation>
    <scope>NUCLEOTIDE SEQUENCE [LARGE SCALE GENOMIC DNA]</scope>
    <source>
        <strain evidence="1 2">NRRL B-30644</strain>
    </source>
</reference>
<dbReference type="GO" id="GO:0003677">
    <property type="term" value="F:DNA binding"/>
    <property type="evidence" value="ECO:0007669"/>
    <property type="project" value="UniProtKB-KW"/>
</dbReference>
<proteinExistence type="predicted"/>
<organism evidence="1 2">
    <name type="scientific">Paenibacillus terrae</name>
    <dbReference type="NCBI Taxonomy" id="159743"/>
    <lineage>
        <taxon>Bacteria</taxon>
        <taxon>Bacillati</taxon>
        <taxon>Bacillota</taxon>
        <taxon>Bacilli</taxon>
        <taxon>Bacillales</taxon>
        <taxon>Paenibacillaceae</taxon>
        <taxon>Paenibacillus</taxon>
    </lineage>
</organism>
<evidence type="ECO:0000313" key="1">
    <source>
        <dbReference type="EMBL" id="KJD47311.1"/>
    </source>
</evidence>
<keyword evidence="1" id="KW-0238">DNA-binding</keyword>
<accession>A0A0D7X7C9</accession>
<comment type="caution">
    <text evidence="1">The sequence shown here is derived from an EMBL/GenBank/DDBJ whole genome shotgun (WGS) entry which is preliminary data.</text>
</comment>